<proteinExistence type="predicted"/>
<dbReference type="PROSITE" id="PS51257">
    <property type="entry name" value="PROKAR_LIPOPROTEIN"/>
    <property type="match status" value="1"/>
</dbReference>
<keyword evidence="2" id="KW-1185">Reference proteome</keyword>
<reference evidence="2" key="1">
    <citation type="journal article" date="2014" name="Environ. Microbiol.">
        <title>Comparative genomics of the marine bacterial genus Glaciecola reveals the high degree of genomic diversity and genomic characteristic for cold adaptation.</title>
        <authorList>
            <person name="Qin Q.L."/>
            <person name="Xie B.B."/>
            <person name="Yu Y."/>
            <person name="Shu Y.L."/>
            <person name="Rong J.C."/>
            <person name="Zhang Y.J."/>
            <person name="Zhao D.L."/>
            <person name="Chen X.L."/>
            <person name="Zhang X.Y."/>
            <person name="Chen B."/>
            <person name="Zhou B.C."/>
            <person name="Zhang Y.Z."/>
        </authorList>
    </citation>
    <scope>NUCLEOTIDE SEQUENCE [LARGE SCALE GENOMIC DNA]</scope>
    <source>
        <strain evidence="2">ACAM 615</strain>
    </source>
</reference>
<evidence type="ECO:0008006" key="3">
    <source>
        <dbReference type="Google" id="ProtNLM"/>
    </source>
</evidence>
<accession>K6YSK1</accession>
<dbReference type="PANTHER" id="PTHR33361">
    <property type="entry name" value="GLR0591 PROTEIN"/>
    <property type="match status" value="1"/>
</dbReference>
<name>K6YSK1_9ALTE</name>
<dbReference type="RefSeq" id="WP_006007992.1">
    <property type="nucleotide sequence ID" value="NZ_AUAV01000013.1"/>
</dbReference>
<evidence type="ECO:0000313" key="2">
    <source>
        <dbReference type="Proteomes" id="UP000006251"/>
    </source>
</evidence>
<sequence>MKKLVYSIAMTVSVALSVGSCGSTIPPVPEPVLTTAEVLQKQASTQLQTMIDDIWQYELSISPGMAKSRGQKTKRALGDISIAALDAEAAKFQGFLTALDKVDSTQLSDSENITLLMQKYRIQNYVDMHKFKEYRVPITSEYGFHSGLGRQASNVRITNAQQLADYMMLLSEMPGHFSQQILYMQEGMQVGQVQPKAALKGYEESVLAFIAETPDESPFYKAFADMPDEFKTDQTLQVAENAIARVNESYQQFYDFLTNHYIPMAKRDISVKTWPDGEAFYQNRIKYYTTTEMTAQEIHQLGLSEVARIRAEMQIIVDELEFDGNINQFIEFLRTDPRFYAQTPEDLIITASYIAKKMDAQLPKLFKKLPRTPYGVAPVPESIAPKYTTGRYISPSSDDQPGYYWVNTYALDKRPLYALPALTLHEAVPGHHLQISLAAEMTELPEVRRSTYISAFGEGWGLYSEYLGLEVGMYDDPYDNFGRLSYEMWRACRLVVDTGMHMFGWSRDKALNYMLENTALSEHNVRTEIDRYISWPAQALSYKIGEIKIKQLRAGAEESLGDKFDIREFHDAVLAHGSVPLFVLEKNIKRFIEQKSAVEKGN</sequence>
<dbReference type="STRING" id="1121922.GCA_000428905_02619"/>
<organism evidence="1 2">
    <name type="scientific">Brumicola pallidula DSM 14239 = ACAM 615</name>
    <dbReference type="NCBI Taxonomy" id="1121922"/>
    <lineage>
        <taxon>Bacteria</taxon>
        <taxon>Pseudomonadati</taxon>
        <taxon>Pseudomonadota</taxon>
        <taxon>Gammaproteobacteria</taxon>
        <taxon>Alteromonadales</taxon>
        <taxon>Alteromonadaceae</taxon>
        <taxon>Brumicola</taxon>
    </lineage>
</organism>
<dbReference type="AlphaFoldDB" id="K6YSK1"/>
<dbReference type="Proteomes" id="UP000006251">
    <property type="component" value="Unassembled WGS sequence"/>
</dbReference>
<dbReference type="Pfam" id="PF05960">
    <property type="entry name" value="DUF885"/>
    <property type="match status" value="1"/>
</dbReference>
<dbReference type="PANTHER" id="PTHR33361:SF2">
    <property type="entry name" value="DUF885 DOMAIN-CONTAINING PROTEIN"/>
    <property type="match status" value="1"/>
</dbReference>
<gene>
    <name evidence="1" type="ORF">GPAL_0054</name>
</gene>
<protein>
    <recommendedName>
        <fullName evidence="3">Lipoprotein</fullName>
    </recommendedName>
</protein>
<comment type="caution">
    <text evidence="1">The sequence shown here is derived from an EMBL/GenBank/DDBJ whole genome shotgun (WGS) entry which is preliminary data.</text>
</comment>
<dbReference type="EMBL" id="BAEQ01000004">
    <property type="protein sequence ID" value="GAC26936.1"/>
    <property type="molecule type" value="Genomic_DNA"/>
</dbReference>
<evidence type="ECO:0000313" key="1">
    <source>
        <dbReference type="EMBL" id="GAC26936.1"/>
    </source>
</evidence>
<dbReference type="OrthoDB" id="9769898at2"/>
<dbReference type="InterPro" id="IPR010281">
    <property type="entry name" value="DUF885"/>
</dbReference>